<dbReference type="InterPro" id="IPR050834">
    <property type="entry name" value="Glycosyltransf_2"/>
</dbReference>
<proteinExistence type="inferred from homology"/>
<comment type="caution">
    <text evidence="6">The sequence shown here is derived from an EMBL/GenBank/DDBJ whole genome shotgun (WGS) entry which is preliminary data.</text>
</comment>
<keyword evidence="4" id="KW-0472">Membrane</keyword>
<feature type="transmembrane region" description="Helical" evidence="4">
    <location>
        <begin position="300"/>
        <end position="320"/>
    </location>
</feature>
<dbReference type="Gene3D" id="3.90.550.10">
    <property type="entry name" value="Spore Coat Polysaccharide Biosynthesis Protein SpsA, Chain A"/>
    <property type="match status" value="1"/>
</dbReference>
<dbReference type="GO" id="GO:0016757">
    <property type="term" value="F:glycosyltransferase activity"/>
    <property type="evidence" value="ECO:0007669"/>
    <property type="project" value="UniProtKB-KW"/>
</dbReference>
<keyword evidence="3 6" id="KW-0808">Transferase</keyword>
<dbReference type="InterPro" id="IPR001173">
    <property type="entry name" value="Glyco_trans_2-like"/>
</dbReference>
<dbReference type="PANTHER" id="PTHR43685:SF5">
    <property type="entry name" value="GLYCOSYLTRANSFERASE EPSE-RELATED"/>
    <property type="match status" value="1"/>
</dbReference>
<dbReference type="EC" id="2.4.-.-" evidence="6"/>
<evidence type="ECO:0000259" key="5">
    <source>
        <dbReference type="Pfam" id="PF00535"/>
    </source>
</evidence>
<dbReference type="PANTHER" id="PTHR43685">
    <property type="entry name" value="GLYCOSYLTRANSFERASE"/>
    <property type="match status" value="1"/>
</dbReference>
<evidence type="ECO:0000313" key="7">
    <source>
        <dbReference type="Proteomes" id="UP000005391"/>
    </source>
</evidence>
<name>E4MTG1_CAPOC</name>
<keyword evidence="2 6" id="KW-0328">Glycosyltransferase</keyword>
<keyword evidence="4" id="KW-1133">Transmembrane helix</keyword>
<feature type="transmembrane region" description="Helical" evidence="4">
    <location>
        <begin position="234"/>
        <end position="250"/>
    </location>
</feature>
<evidence type="ECO:0000313" key="6">
    <source>
        <dbReference type="EMBL" id="EFS97045.1"/>
    </source>
</evidence>
<dbReference type="eggNOG" id="COG1215">
    <property type="taxonomic scope" value="Bacteria"/>
</dbReference>
<keyword evidence="4" id="KW-0812">Transmembrane</keyword>
<dbReference type="AlphaFoldDB" id="E4MTG1"/>
<dbReference type="Pfam" id="PF00535">
    <property type="entry name" value="Glycos_transf_2"/>
    <property type="match status" value="1"/>
</dbReference>
<sequence>MNFSVLLSLYIKEKPEFLRECLESLKNQTLPATEIVMVFDGAITPELETTVVEYTTVLPLKIIRLPKNVGMGNAFNEGLKHCSYEWVFRMDTDDICIPERFEKQVSFIKEHPNVILFGSHIAEFNNNINEVVSYRNVPISNKAIRNFSLFRTPFNHMTVAYKRDIAIEVRGYRAYLLEDYNLWLRIIAKGYEVGNIDEVLVYARVGNNMVARRRGKQYIKGEWDLYKLKRKLKLQNAFLGFFTFLLRVIPRMLPTKILKRIYTFLRTNTENSSSKLLSVREFSQERILEKESFSKKKTLFVNYFLLLPILIALVFLLYYFLVQNNYVVYFLGLIAVQLYYSIIRICLNYKTQKYLKKTIKNYSFSWIELWNINWDNELLFFLWQEKVLEKVNQKSISRDNILSSMYYYRNKQKKNPSFFKEIAFLSSSIVITILNFKKDTNEKEFLTWATYILLISLTFFMFKVFYLYLLSLKEVDNNKYKKMEDLCEYLLKKMK</sequence>
<protein>
    <submittedName>
        <fullName evidence="6">Glycosyltransferase, group 2 family protein</fullName>
        <ecNumber evidence="6">2.4.-.-</ecNumber>
    </submittedName>
</protein>
<evidence type="ECO:0000256" key="1">
    <source>
        <dbReference type="ARBA" id="ARBA00006739"/>
    </source>
</evidence>
<evidence type="ECO:0000256" key="3">
    <source>
        <dbReference type="ARBA" id="ARBA00022679"/>
    </source>
</evidence>
<feature type="transmembrane region" description="Helical" evidence="4">
    <location>
        <begin position="326"/>
        <end position="347"/>
    </location>
</feature>
<dbReference type="SUPFAM" id="SSF53448">
    <property type="entry name" value="Nucleotide-diphospho-sugar transferases"/>
    <property type="match status" value="1"/>
</dbReference>
<organism evidence="6 7">
    <name type="scientific">Capnocytophaga ochracea F0287</name>
    <dbReference type="NCBI Taxonomy" id="873517"/>
    <lineage>
        <taxon>Bacteria</taxon>
        <taxon>Pseudomonadati</taxon>
        <taxon>Bacteroidota</taxon>
        <taxon>Flavobacteriia</taxon>
        <taxon>Flavobacteriales</taxon>
        <taxon>Flavobacteriaceae</taxon>
        <taxon>Capnocytophaga</taxon>
    </lineage>
</organism>
<evidence type="ECO:0000256" key="4">
    <source>
        <dbReference type="SAM" id="Phobius"/>
    </source>
</evidence>
<comment type="similarity">
    <text evidence="1">Belongs to the glycosyltransferase 2 family.</text>
</comment>
<feature type="transmembrane region" description="Helical" evidence="4">
    <location>
        <begin position="448"/>
        <end position="472"/>
    </location>
</feature>
<dbReference type="RefSeq" id="WP_002674244.1">
    <property type="nucleotide sequence ID" value="NZ_GL573160.1"/>
</dbReference>
<reference evidence="6 7" key="1">
    <citation type="submission" date="2010-10" db="EMBL/GenBank/DDBJ databases">
        <authorList>
            <person name="Muzny D."/>
            <person name="Qin X."/>
            <person name="Deng J."/>
            <person name="Jiang H."/>
            <person name="Liu Y."/>
            <person name="Qu J."/>
            <person name="Song X.-Z."/>
            <person name="Zhang L."/>
            <person name="Thornton R."/>
            <person name="Coyle M."/>
            <person name="Francisco L."/>
            <person name="Jackson L."/>
            <person name="Javaid M."/>
            <person name="Korchina V."/>
            <person name="Kovar C."/>
            <person name="Mata R."/>
            <person name="Mathew T."/>
            <person name="Ngo R."/>
            <person name="Nguyen L."/>
            <person name="Nguyen N."/>
            <person name="Okwuonu G."/>
            <person name="Ongeri F."/>
            <person name="Pham C."/>
            <person name="Simmons D."/>
            <person name="Wilczek-Boney K."/>
            <person name="Hale W."/>
            <person name="Jakkamsetti A."/>
            <person name="Pham P."/>
            <person name="Ruth R."/>
            <person name="San Lucas F."/>
            <person name="Warren J."/>
            <person name="Zhang J."/>
            <person name="Zhao Z."/>
            <person name="Zhou C."/>
            <person name="Zhu D."/>
            <person name="Lee S."/>
            <person name="Bess C."/>
            <person name="Blankenburg K."/>
            <person name="Forbes L."/>
            <person name="Fu Q."/>
            <person name="Gubbala S."/>
            <person name="Hirani K."/>
            <person name="Jayaseelan J.C."/>
            <person name="Lara F."/>
            <person name="Munidasa M."/>
            <person name="Palculict T."/>
            <person name="Patil S."/>
            <person name="Pu L.-L."/>
            <person name="Saada N."/>
            <person name="Tang L."/>
            <person name="Weissenberger G."/>
            <person name="Zhu Y."/>
            <person name="Hemphill L."/>
            <person name="Shang Y."/>
            <person name="Youmans B."/>
            <person name="Ayvaz T."/>
            <person name="Ross M."/>
            <person name="Santibanez J."/>
            <person name="Aqrawi P."/>
            <person name="Gross S."/>
            <person name="Joshi V."/>
            <person name="Fowler G."/>
            <person name="Nazareth L."/>
            <person name="Reid J."/>
            <person name="Worley K."/>
            <person name="Petrosino J."/>
            <person name="Highlander S."/>
            <person name="Gibbs R."/>
        </authorList>
    </citation>
    <scope>NUCLEOTIDE SEQUENCE [LARGE SCALE GENOMIC DNA]</scope>
    <source>
        <strain evidence="6 7">F0287</strain>
    </source>
</reference>
<gene>
    <name evidence="6" type="primary">lsgF</name>
    <name evidence="6" type="ORF">HMPREF1977_1671</name>
</gene>
<feature type="transmembrane region" description="Helical" evidence="4">
    <location>
        <begin position="418"/>
        <end position="436"/>
    </location>
</feature>
<accession>E4MTG1</accession>
<dbReference type="HOGENOM" id="CLU_550623_0_0_10"/>
<evidence type="ECO:0000256" key="2">
    <source>
        <dbReference type="ARBA" id="ARBA00022676"/>
    </source>
</evidence>
<dbReference type="EMBL" id="AEOH01000042">
    <property type="protein sequence ID" value="EFS97045.1"/>
    <property type="molecule type" value="Genomic_DNA"/>
</dbReference>
<feature type="domain" description="Glycosyltransferase 2-like" evidence="5">
    <location>
        <begin position="11"/>
        <end position="160"/>
    </location>
</feature>
<dbReference type="Proteomes" id="UP000005391">
    <property type="component" value="Unassembled WGS sequence"/>
</dbReference>
<dbReference type="InterPro" id="IPR029044">
    <property type="entry name" value="Nucleotide-diphossugar_trans"/>
</dbReference>